<feature type="domain" description="Flavoprotein" evidence="3">
    <location>
        <begin position="22"/>
        <end position="180"/>
    </location>
</feature>
<dbReference type="Proteomes" id="UP000186955">
    <property type="component" value="Unassembled WGS sequence"/>
</dbReference>
<keyword evidence="5" id="KW-1185">Reference proteome</keyword>
<evidence type="ECO:0000256" key="1">
    <source>
        <dbReference type="ARBA" id="ARBA00022993"/>
    </source>
</evidence>
<dbReference type="PANTHER" id="PTHR14359:SF6">
    <property type="entry name" value="PHOSPHOPANTOTHENOYLCYSTEINE DECARBOXYLASE"/>
    <property type="match status" value="1"/>
</dbReference>
<evidence type="ECO:0000256" key="2">
    <source>
        <dbReference type="ARBA" id="ARBA00038350"/>
    </source>
</evidence>
<dbReference type="Pfam" id="PF02441">
    <property type="entry name" value="Flavoprotein"/>
    <property type="match status" value="1"/>
</dbReference>
<protein>
    <submittedName>
        <fullName evidence="4">Phosphopantothenoylcysteine decarboxylase</fullName>
    </submittedName>
</protein>
<keyword evidence="1" id="KW-0173">Coenzyme A biosynthesis</keyword>
<comment type="similarity">
    <text evidence="2">Belongs to the HFCD (homooligomeric flavin containing Cys decarboxylase) superfamily.</text>
</comment>
<evidence type="ECO:0000313" key="4">
    <source>
        <dbReference type="EMBL" id="OKO98849.1"/>
    </source>
</evidence>
<evidence type="ECO:0000313" key="5">
    <source>
        <dbReference type="Proteomes" id="UP000186955"/>
    </source>
</evidence>
<dbReference type="GO" id="GO:0015937">
    <property type="term" value="P:coenzyme A biosynthetic process"/>
    <property type="evidence" value="ECO:0007669"/>
    <property type="project" value="UniProtKB-KW"/>
</dbReference>
<gene>
    <name evidence="4" type="ORF">PENSUB_8766</name>
</gene>
<evidence type="ECO:0000259" key="3">
    <source>
        <dbReference type="Pfam" id="PF02441"/>
    </source>
</evidence>
<dbReference type="EMBL" id="MNBE01000665">
    <property type="protein sequence ID" value="OKO98849.1"/>
    <property type="molecule type" value="Genomic_DNA"/>
</dbReference>
<dbReference type="Gene3D" id="3.40.50.1950">
    <property type="entry name" value="Flavin prenyltransferase-like"/>
    <property type="match status" value="1"/>
</dbReference>
<dbReference type="GO" id="GO:0010181">
    <property type="term" value="F:FMN binding"/>
    <property type="evidence" value="ECO:0007669"/>
    <property type="project" value="TreeGrafter"/>
</dbReference>
<dbReference type="InterPro" id="IPR036551">
    <property type="entry name" value="Flavin_trans-like"/>
</dbReference>
<dbReference type="PANTHER" id="PTHR14359">
    <property type="entry name" value="HOMO-OLIGOMERIC FLAVIN CONTAINING CYS DECARBOXYLASE FAMILY"/>
    <property type="match status" value="1"/>
</dbReference>
<name>A0A1Q5TF50_9EURO</name>
<dbReference type="SUPFAM" id="SSF52507">
    <property type="entry name" value="Homo-oligomeric flavin-containing Cys decarboxylases, HFCD"/>
    <property type="match status" value="1"/>
</dbReference>
<proteinExistence type="inferred from homology"/>
<dbReference type="GO" id="GO:0071513">
    <property type="term" value="C:phosphopantothenoylcysteine decarboxylase complex"/>
    <property type="evidence" value="ECO:0007669"/>
    <property type="project" value="TreeGrafter"/>
</dbReference>
<reference evidence="4 5" key="1">
    <citation type="submission" date="2016-10" db="EMBL/GenBank/DDBJ databases">
        <title>Genome sequence of the ascomycete fungus Penicillium subrubescens.</title>
        <authorList>
            <person name="De Vries R.P."/>
            <person name="Peng M."/>
            <person name="Dilokpimol A."/>
            <person name="Hilden K."/>
            <person name="Makela M.R."/>
            <person name="Grigoriev I."/>
            <person name="Riley R."/>
            <person name="Granchi Z."/>
        </authorList>
    </citation>
    <scope>NUCLEOTIDE SEQUENCE [LARGE SCALE GENOMIC DNA]</scope>
    <source>
        <strain evidence="4 5">CBS 132785</strain>
    </source>
</reference>
<dbReference type="InterPro" id="IPR003382">
    <property type="entry name" value="Flavoprotein"/>
</dbReference>
<comment type="caution">
    <text evidence="4">The sequence shown here is derived from an EMBL/GenBank/DDBJ whole genome shotgun (WGS) entry which is preliminary data.</text>
</comment>
<sequence>MSGASSIASADAVAAAIDDGKKHLLLASSGSVATIKLPNIISALSKHQNLSIKVILTKSASHFLNGQSQEQPTIESLASLPNVDGIYQDKDEMGESWTRGAGILHINLRKWAHILVIAPLSANTLAKIVNGMSDNLLTDTIRAWDTSGQLDGMKKRIVVFPAMNVAMWLHPVTTQHIRVLEEDWGVNDKNDEGWFEVFRPIGDDVNNSKDILGGIMFLIYLAGPISDTKEGMKTLAKIRIIDIDFFGS</sequence>
<dbReference type="GO" id="GO:0004633">
    <property type="term" value="F:phosphopantothenoylcysteine decarboxylase activity"/>
    <property type="evidence" value="ECO:0007669"/>
    <property type="project" value="TreeGrafter"/>
</dbReference>
<organism evidence="4 5">
    <name type="scientific">Penicillium subrubescens</name>
    <dbReference type="NCBI Taxonomy" id="1316194"/>
    <lineage>
        <taxon>Eukaryota</taxon>
        <taxon>Fungi</taxon>
        <taxon>Dikarya</taxon>
        <taxon>Ascomycota</taxon>
        <taxon>Pezizomycotina</taxon>
        <taxon>Eurotiomycetes</taxon>
        <taxon>Eurotiomycetidae</taxon>
        <taxon>Eurotiales</taxon>
        <taxon>Aspergillaceae</taxon>
        <taxon>Penicillium</taxon>
    </lineage>
</organism>
<accession>A0A1Q5TF50</accession>
<dbReference type="AlphaFoldDB" id="A0A1Q5TF50"/>
<dbReference type="STRING" id="1316194.A0A1Q5TF50"/>